<dbReference type="RefSeq" id="WP_108973354.1">
    <property type="nucleotide sequence ID" value="NZ_BFBB01000002.1"/>
</dbReference>
<dbReference type="InterPro" id="IPR052746">
    <property type="entry name" value="MlaB_ABC_Transporter"/>
</dbReference>
<dbReference type="InterPro" id="IPR058548">
    <property type="entry name" value="MlaB-like_STAS"/>
</dbReference>
<dbReference type="OrthoDB" id="329313at2"/>
<protein>
    <submittedName>
        <fullName evidence="2">STAS domain protein</fullName>
    </submittedName>
</protein>
<feature type="domain" description="STAS" evidence="1">
    <location>
        <begin position="1"/>
        <end position="95"/>
    </location>
</feature>
<dbReference type="Gene3D" id="3.30.750.24">
    <property type="entry name" value="STAS domain"/>
    <property type="match status" value="1"/>
</dbReference>
<dbReference type="CDD" id="cd07043">
    <property type="entry name" value="STAS_anti-anti-sigma_factors"/>
    <property type="match status" value="1"/>
</dbReference>
<name>A0A2P2DWH1_9LEPT</name>
<gene>
    <name evidence="2" type="ORF">LPTSP4_04880</name>
</gene>
<evidence type="ECO:0000313" key="3">
    <source>
        <dbReference type="Proteomes" id="UP000245133"/>
    </source>
</evidence>
<dbReference type="EMBL" id="BFBB01000002">
    <property type="protein sequence ID" value="GBF48981.1"/>
    <property type="molecule type" value="Genomic_DNA"/>
</dbReference>
<reference evidence="2 3" key="1">
    <citation type="submission" date="2018-02" db="EMBL/GenBank/DDBJ databases">
        <title>Novel Leptospira species isolated from soil and water in Japan.</title>
        <authorList>
            <person name="Nakao R."/>
            <person name="Masuzawa T."/>
        </authorList>
    </citation>
    <scope>NUCLEOTIDE SEQUENCE [LARGE SCALE GENOMIC DNA]</scope>
    <source>
        <strain evidence="2 3">YH101</strain>
    </source>
</reference>
<organism evidence="2 3">
    <name type="scientific">Leptospira ryugenii</name>
    <dbReference type="NCBI Taxonomy" id="1917863"/>
    <lineage>
        <taxon>Bacteria</taxon>
        <taxon>Pseudomonadati</taxon>
        <taxon>Spirochaetota</taxon>
        <taxon>Spirochaetia</taxon>
        <taxon>Leptospirales</taxon>
        <taxon>Leptospiraceae</taxon>
        <taxon>Leptospira</taxon>
    </lineage>
</organism>
<dbReference type="PANTHER" id="PTHR35849">
    <property type="entry name" value="BLR2341 PROTEIN"/>
    <property type="match status" value="1"/>
</dbReference>
<dbReference type="Pfam" id="PF13466">
    <property type="entry name" value="STAS_2"/>
    <property type="match status" value="1"/>
</dbReference>
<evidence type="ECO:0000259" key="1">
    <source>
        <dbReference type="PROSITE" id="PS50801"/>
    </source>
</evidence>
<dbReference type="InterPro" id="IPR002645">
    <property type="entry name" value="STAS_dom"/>
</dbReference>
<comment type="caution">
    <text evidence="2">The sequence shown here is derived from an EMBL/GenBank/DDBJ whole genome shotgun (WGS) entry which is preliminary data.</text>
</comment>
<dbReference type="SUPFAM" id="SSF52091">
    <property type="entry name" value="SpoIIaa-like"/>
    <property type="match status" value="1"/>
</dbReference>
<dbReference type="Proteomes" id="UP000245133">
    <property type="component" value="Unassembled WGS sequence"/>
</dbReference>
<keyword evidence="3" id="KW-1185">Reference proteome</keyword>
<proteinExistence type="predicted"/>
<evidence type="ECO:0000313" key="2">
    <source>
        <dbReference type="EMBL" id="GBF48981.1"/>
    </source>
</evidence>
<dbReference type="AlphaFoldDB" id="A0A2P2DWH1"/>
<accession>A0A2P2DWH1</accession>
<sequence length="127" mass="14984">MEPKVLRKDKENGVLLRWDGYLTIPFIQVWNELLQKEDIFHSQNLHIDLRNIQRIDTAGIQWMIYIERLCRQKNINLSFQNHPKPILQILDLYGLIGFFGDKIKITKEESSEYSLSYGTKKEGNGSF</sequence>
<dbReference type="PROSITE" id="PS50801">
    <property type="entry name" value="STAS"/>
    <property type="match status" value="1"/>
</dbReference>
<dbReference type="InterPro" id="IPR036513">
    <property type="entry name" value="STAS_dom_sf"/>
</dbReference>
<dbReference type="PANTHER" id="PTHR35849:SF2">
    <property type="entry name" value="BLR2341 PROTEIN"/>
    <property type="match status" value="1"/>
</dbReference>